<feature type="compositionally biased region" description="Basic and acidic residues" evidence="8">
    <location>
        <begin position="385"/>
        <end position="409"/>
    </location>
</feature>
<dbReference type="InterPro" id="IPR004827">
    <property type="entry name" value="bZIP"/>
</dbReference>
<dbReference type="InterPro" id="IPR045314">
    <property type="entry name" value="bZIP_plant_GBF1"/>
</dbReference>
<evidence type="ECO:0000256" key="2">
    <source>
        <dbReference type="ARBA" id="ARBA00007163"/>
    </source>
</evidence>
<dbReference type="PANTHER" id="PTHR45967:SF28">
    <property type="entry name" value="BASIC-LEUCINE ZIPPER (BZIP) TRANSCRIPTION FACTOR FAMILY PROTEIN"/>
    <property type="match status" value="1"/>
</dbReference>
<accession>A0A9Q0QTK3</accession>
<keyword evidence="5" id="KW-0804">Transcription</keyword>
<feature type="region of interest" description="Disordered" evidence="8">
    <location>
        <begin position="22"/>
        <end position="56"/>
    </location>
</feature>
<keyword evidence="11" id="KW-1185">Reference proteome</keyword>
<dbReference type="OrthoDB" id="1928614at2759"/>
<organism evidence="10 11">
    <name type="scientific">Protea cynaroides</name>
    <dbReference type="NCBI Taxonomy" id="273540"/>
    <lineage>
        <taxon>Eukaryota</taxon>
        <taxon>Viridiplantae</taxon>
        <taxon>Streptophyta</taxon>
        <taxon>Embryophyta</taxon>
        <taxon>Tracheophyta</taxon>
        <taxon>Spermatophyta</taxon>
        <taxon>Magnoliopsida</taxon>
        <taxon>Proteales</taxon>
        <taxon>Proteaceae</taxon>
        <taxon>Protea</taxon>
    </lineage>
</organism>
<evidence type="ECO:0000256" key="8">
    <source>
        <dbReference type="SAM" id="MobiDB-lite"/>
    </source>
</evidence>
<evidence type="ECO:0000256" key="4">
    <source>
        <dbReference type="ARBA" id="ARBA00023125"/>
    </source>
</evidence>
<feature type="region of interest" description="Disordered" evidence="8">
    <location>
        <begin position="170"/>
        <end position="193"/>
    </location>
</feature>
<protein>
    <recommendedName>
        <fullName evidence="9">BZIP domain-containing protein</fullName>
    </recommendedName>
</protein>
<dbReference type="InterPro" id="IPR044827">
    <property type="entry name" value="GBF-like"/>
</dbReference>
<proteinExistence type="inferred from homology"/>
<comment type="caution">
    <text evidence="10">The sequence shown here is derived from an EMBL/GenBank/DDBJ whole genome shotgun (WGS) entry which is preliminary data.</text>
</comment>
<reference evidence="10" key="1">
    <citation type="journal article" date="2023" name="Plant J.">
        <title>The genome of the king protea, Protea cynaroides.</title>
        <authorList>
            <person name="Chang J."/>
            <person name="Duong T.A."/>
            <person name="Schoeman C."/>
            <person name="Ma X."/>
            <person name="Roodt D."/>
            <person name="Barker N."/>
            <person name="Li Z."/>
            <person name="Van de Peer Y."/>
            <person name="Mizrachi E."/>
        </authorList>
    </citation>
    <scope>NUCLEOTIDE SEQUENCE</scope>
    <source>
        <tissue evidence="10">Young leaves</tissue>
    </source>
</reference>
<feature type="compositionally biased region" description="Basic residues" evidence="8">
    <location>
        <begin position="104"/>
        <end position="114"/>
    </location>
</feature>
<dbReference type="CDD" id="cd14702">
    <property type="entry name" value="bZIP_plant_GBF1"/>
    <property type="match status" value="1"/>
</dbReference>
<dbReference type="PANTHER" id="PTHR45967">
    <property type="entry name" value="G-BOX-BINDING FACTOR 3-RELATED"/>
    <property type="match status" value="1"/>
</dbReference>
<keyword evidence="4" id="KW-0238">DNA-binding</keyword>
<dbReference type="SMART" id="SM00338">
    <property type="entry name" value="BRLZ"/>
    <property type="match status" value="1"/>
</dbReference>
<comment type="subcellular location">
    <subcellularLocation>
        <location evidence="1">Nucleus</location>
    </subcellularLocation>
</comment>
<feature type="region of interest" description="Disordered" evidence="8">
    <location>
        <begin position="377"/>
        <end position="413"/>
    </location>
</feature>
<evidence type="ECO:0000259" key="9">
    <source>
        <dbReference type="PROSITE" id="PS50217"/>
    </source>
</evidence>
<dbReference type="Pfam" id="PF00170">
    <property type="entry name" value="bZIP_1"/>
    <property type="match status" value="1"/>
</dbReference>
<dbReference type="AlphaFoldDB" id="A0A9Q0QTK3"/>
<gene>
    <name evidence="10" type="ORF">NE237_004318</name>
</gene>
<evidence type="ECO:0000256" key="7">
    <source>
        <dbReference type="SAM" id="Coils"/>
    </source>
</evidence>
<sequence>MVLTSSLHYLHLSVITSMAVEEGKTREEGRVSSPPEISTAAGERCSGSCSSSSTGVLSGDYSKCGTDRMVKIELDAARALADFAQLALLERENPNDDSGGKWGNKGRRSRKRSKNASPSRDCGKDLGSSEIRSSKLSLDLSKGDLMVDQSQRRRARKAVVLKTVKVEQESKSAGQPPCPTSYVSFGGGRSKQNLTESEKEARRLRRILANRESARQTIRRRQAFCDELTRKAADLAWDNENMKREKELIMKEYQSLKDKNKKLKAQMVKKIKTEVKESPEETYSIHGDASTSSSTELPLLMYNRPLFPPFLWSTIIHPLNPVQMPAVPENVTVQKDPMPSNYEQGTFQSLNGPRAPFYIIPCPWFFPLPEHGNRLHSQPPLDSCGFKEKQEENSVDNQHDKGSPSKARGDVGYNHQSSLTEFKADAVLSTEANTSTSSTYPESSVGFPTEVQVIGSHPQGVVLTPVPLRSVKPTFTMCEDEFRTDSVSQPKTVSSEASHIAIPLPEKLQGANVFSNKKMVDAAAAAEARKRRKELTKLKNLHGRQFRLRC</sequence>
<comment type="similarity">
    <text evidence="2">Belongs to the bZIP family.</text>
</comment>
<feature type="coiled-coil region" evidence="7">
    <location>
        <begin position="194"/>
        <end position="273"/>
    </location>
</feature>
<keyword evidence="3" id="KW-0805">Transcription regulation</keyword>
<dbReference type="SUPFAM" id="SSF57959">
    <property type="entry name" value="Leucine zipper domain"/>
    <property type="match status" value="1"/>
</dbReference>
<dbReference type="Proteomes" id="UP001141806">
    <property type="component" value="Unassembled WGS sequence"/>
</dbReference>
<feature type="compositionally biased region" description="Low complexity" evidence="8">
    <location>
        <begin position="46"/>
        <end position="56"/>
    </location>
</feature>
<dbReference type="GO" id="GO:0003700">
    <property type="term" value="F:DNA-binding transcription factor activity"/>
    <property type="evidence" value="ECO:0007669"/>
    <property type="project" value="InterPro"/>
</dbReference>
<keyword evidence="6" id="KW-0539">Nucleus</keyword>
<evidence type="ECO:0000256" key="1">
    <source>
        <dbReference type="ARBA" id="ARBA00004123"/>
    </source>
</evidence>
<feature type="region of interest" description="Disordered" evidence="8">
    <location>
        <begin position="92"/>
        <end position="128"/>
    </location>
</feature>
<dbReference type="GO" id="GO:0005634">
    <property type="term" value="C:nucleus"/>
    <property type="evidence" value="ECO:0007669"/>
    <property type="project" value="UniProtKB-SubCell"/>
</dbReference>
<keyword evidence="7" id="KW-0175">Coiled coil</keyword>
<dbReference type="InterPro" id="IPR046347">
    <property type="entry name" value="bZIP_sf"/>
</dbReference>
<feature type="domain" description="BZIP" evidence="9">
    <location>
        <begin position="200"/>
        <end position="263"/>
    </location>
</feature>
<dbReference type="PROSITE" id="PS50217">
    <property type="entry name" value="BZIP"/>
    <property type="match status" value="1"/>
</dbReference>
<dbReference type="GO" id="GO:0043565">
    <property type="term" value="F:sequence-specific DNA binding"/>
    <property type="evidence" value="ECO:0007669"/>
    <property type="project" value="InterPro"/>
</dbReference>
<evidence type="ECO:0000256" key="5">
    <source>
        <dbReference type="ARBA" id="ARBA00023163"/>
    </source>
</evidence>
<dbReference type="EMBL" id="JAMYWD010000005">
    <property type="protein sequence ID" value="KAJ4971219.1"/>
    <property type="molecule type" value="Genomic_DNA"/>
</dbReference>
<evidence type="ECO:0000256" key="6">
    <source>
        <dbReference type="ARBA" id="ARBA00023242"/>
    </source>
</evidence>
<name>A0A9Q0QTK3_9MAGN</name>
<evidence type="ECO:0000313" key="11">
    <source>
        <dbReference type="Proteomes" id="UP001141806"/>
    </source>
</evidence>
<evidence type="ECO:0000313" key="10">
    <source>
        <dbReference type="EMBL" id="KAJ4971219.1"/>
    </source>
</evidence>
<evidence type="ECO:0000256" key="3">
    <source>
        <dbReference type="ARBA" id="ARBA00023015"/>
    </source>
</evidence>